<gene>
    <name evidence="8" type="ORF">GT409_00580</name>
</gene>
<protein>
    <submittedName>
        <fullName evidence="8">Sulfatase-like hydrolase/transferase</fullName>
    </submittedName>
</protein>
<dbReference type="Pfam" id="PF00884">
    <property type="entry name" value="Sulfatase"/>
    <property type="match status" value="1"/>
</dbReference>
<dbReference type="Gene3D" id="3.40.720.10">
    <property type="entry name" value="Alkaline Phosphatase, subunit A"/>
    <property type="match status" value="1"/>
</dbReference>
<feature type="chain" id="PRO_5026966104" evidence="6">
    <location>
        <begin position="29"/>
        <end position="474"/>
    </location>
</feature>
<evidence type="ECO:0000256" key="6">
    <source>
        <dbReference type="SAM" id="SignalP"/>
    </source>
</evidence>
<evidence type="ECO:0000256" key="3">
    <source>
        <dbReference type="ARBA" id="ARBA00022801"/>
    </source>
</evidence>
<proteinExistence type="inferred from homology"/>
<dbReference type="GO" id="GO:0016740">
    <property type="term" value="F:transferase activity"/>
    <property type="evidence" value="ECO:0007669"/>
    <property type="project" value="UniProtKB-KW"/>
</dbReference>
<dbReference type="AlphaFoldDB" id="A0A6P1M5W9"/>
<evidence type="ECO:0000313" key="8">
    <source>
        <dbReference type="EMBL" id="QHI68004.1"/>
    </source>
</evidence>
<organism evidence="8 9">
    <name type="scientific">Tichowtungia aerotolerans</name>
    <dbReference type="NCBI Taxonomy" id="2697043"/>
    <lineage>
        <taxon>Bacteria</taxon>
        <taxon>Pseudomonadati</taxon>
        <taxon>Kiritimatiellota</taxon>
        <taxon>Tichowtungiia</taxon>
        <taxon>Tichowtungiales</taxon>
        <taxon>Tichowtungiaceae</taxon>
        <taxon>Tichowtungia</taxon>
    </lineage>
</organism>
<evidence type="ECO:0000256" key="5">
    <source>
        <dbReference type="SAM" id="MobiDB-lite"/>
    </source>
</evidence>
<dbReference type="InterPro" id="IPR024607">
    <property type="entry name" value="Sulfatase_CS"/>
</dbReference>
<feature type="compositionally biased region" description="Basic and acidic residues" evidence="5">
    <location>
        <begin position="214"/>
        <end position="224"/>
    </location>
</feature>
<evidence type="ECO:0000256" key="2">
    <source>
        <dbReference type="ARBA" id="ARBA00022729"/>
    </source>
</evidence>
<evidence type="ECO:0000256" key="4">
    <source>
        <dbReference type="ARBA" id="ARBA00023180"/>
    </source>
</evidence>
<keyword evidence="8" id="KW-0808">Transferase</keyword>
<dbReference type="KEGG" id="taer:GT409_00580"/>
<reference evidence="8 9" key="1">
    <citation type="submission" date="2020-01" db="EMBL/GenBank/DDBJ databases">
        <title>Ponticoccus aerotolerans gen. nov., sp. nov., an anaerobic bacterium and proposal of Ponticoccusceae fam. nov., Ponticoccusles ord. nov. and Ponticoccuse classis nov. in the phylum Kiritimatiellaeota.</title>
        <authorList>
            <person name="Zhou L.Y."/>
            <person name="Du Z.J."/>
        </authorList>
    </citation>
    <scope>NUCLEOTIDE SEQUENCE [LARGE SCALE GENOMIC DNA]</scope>
    <source>
        <strain evidence="8 9">S-5007</strain>
    </source>
</reference>
<dbReference type="PROSITE" id="PS00523">
    <property type="entry name" value="SULFATASE_1"/>
    <property type="match status" value="1"/>
</dbReference>
<dbReference type="SUPFAM" id="SSF53649">
    <property type="entry name" value="Alkaline phosphatase-like"/>
    <property type="match status" value="1"/>
</dbReference>
<feature type="signal peptide" evidence="6">
    <location>
        <begin position="1"/>
        <end position="28"/>
    </location>
</feature>
<dbReference type="InterPro" id="IPR000917">
    <property type="entry name" value="Sulfatase_N"/>
</dbReference>
<dbReference type="PANTHER" id="PTHR43108">
    <property type="entry name" value="N-ACETYLGLUCOSAMINE-6-SULFATASE FAMILY MEMBER"/>
    <property type="match status" value="1"/>
</dbReference>
<keyword evidence="9" id="KW-1185">Reference proteome</keyword>
<evidence type="ECO:0000256" key="1">
    <source>
        <dbReference type="ARBA" id="ARBA00008779"/>
    </source>
</evidence>
<dbReference type="RefSeq" id="WP_160626038.1">
    <property type="nucleotide sequence ID" value="NZ_CP047593.1"/>
</dbReference>
<dbReference type="EMBL" id="CP047593">
    <property type="protein sequence ID" value="QHI68004.1"/>
    <property type="molecule type" value="Genomic_DNA"/>
</dbReference>
<dbReference type="PANTHER" id="PTHR43108:SF6">
    <property type="entry name" value="N-SULPHOGLUCOSAMINE SULPHOHYDROLASE"/>
    <property type="match status" value="1"/>
</dbReference>
<dbReference type="Proteomes" id="UP000464954">
    <property type="component" value="Chromosome"/>
</dbReference>
<name>A0A6P1M5W9_9BACT</name>
<evidence type="ECO:0000259" key="7">
    <source>
        <dbReference type="Pfam" id="PF00884"/>
    </source>
</evidence>
<feature type="region of interest" description="Disordered" evidence="5">
    <location>
        <begin position="214"/>
        <end position="237"/>
    </location>
</feature>
<dbReference type="GO" id="GO:0016787">
    <property type="term" value="F:hydrolase activity"/>
    <property type="evidence" value="ECO:0007669"/>
    <property type="project" value="UniProtKB-KW"/>
</dbReference>
<sequence length="474" mass="53765">MKIRTSRKAPISYAIHTALLTGMLSTFAESAAPRPNILFIFTDDQRWDALGVVQEEMGKRARFPWLKTPNLDRLAAQGMRFREAFVVNSVCSPSRACMLTGQYSHNNGLLNNHTPFPVETVTVPKLLQQAGYTTGMFGKWHMGAQQDRPGFDVSKSYIGHGQFLDCPFLVNGVKTPTQGWVDDVATDYAIDFIKKNSNAPFFAWVGLKSPHDTRVPAPQDRDAYQNEYPDDSPNLNRHPMPFMNALQAARGAERDPKYLMDYFRTLNGVDRCIGRILDALEATGQRDNTLLVFSSDNGYYLGEHCKTDKRMAHEESLRIPLLIHYPDMVPAGSLCDATVLNIDLSSTFLDLAGVSPPSSMQGASLTPLLQGNTPASWRTAFFYEYFYENNTWPPTVTAVRTTTHKLIKYHFAEPFYELFDLQNDPYETRNLFYEPKFAPLKKRMLANYQQQHDACGYFEPEAADRPTRVWPNHL</sequence>
<dbReference type="CDD" id="cd16031">
    <property type="entry name" value="G6S_like"/>
    <property type="match status" value="1"/>
</dbReference>
<keyword evidence="4" id="KW-0325">Glycoprotein</keyword>
<accession>A0A6P1M5W9</accession>
<dbReference type="InterPro" id="IPR017850">
    <property type="entry name" value="Alkaline_phosphatase_core_sf"/>
</dbReference>
<keyword evidence="2 6" id="KW-0732">Signal</keyword>
<evidence type="ECO:0000313" key="9">
    <source>
        <dbReference type="Proteomes" id="UP000464954"/>
    </source>
</evidence>
<feature type="domain" description="Sulfatase N-terminal" evidence="7">
    <location>
        <begin position="35"/>
        <end position="354"/>
    </location>
</feature>
<keyword evidence="3 8" id="KW-0378">Hydrolase</keyword>
<comment type="similarity">
    <text evidence="1">Belongs to the sulfatase family.</text>
</comment>